<feature type="region of interest" description="Disordered" evidence="1">
    <location>
        <begin position="1201"/>
        <end position="1241"/>
    </location>
</feature>
<dbReference type="InterPro" id="IPR001849">
    <property type="entry name" value="PH_domain"/>
</dbReference>
<dbReference type="PANTHER" id="PTHR24112">
    <property type="entry name" value="LEUCINE-RICH REPEAT, ISOFORM F-RELATED"/>
    <property type="match status" value="1"/>
</dbReference>
<dbReference type="InterPro" id="IPR057334">
    <property type="entry name" value="PH_2nd_LRR"/>
</dbReference>
<dbReference type="OrthoDB" id="120976at2759"/>
<evidence type="ECO:0000259" key="2">
    <source>
        <dbReference type="PROSITE" id="PS50003"/>
    </source>
</evidence>
<dbReference type="OMA" id="CEDAPCF"/>
<dbReference type="InterPro" id="IPR051279">
    <property type="entry name" value="PP1-Reg/Actin-Interact_Protein"/>
</dbReference>
<feature type="compositionally biased region" description="Low complexity" evidence="1">
    <location>
        <begin position="23"/>
        <end position="47"/>
    </location>
</feature>
<protein>
    <recommendedName>
        <fullName evidence="2">PH domain-containing protein</fullName>
    </recommendedName>
</protein>
<feature type="compositionally biased region" description="Low complexity" evidence="1">
    <location>
        <begin position="75"/>
        <end position="85"/>
    </location>
</feature>
<dbReference type="Pfam" id="PF25353">
    <property type="entry name" value="PH_2nd_LRR"/>
    <property type="match status" value="1"/>
</dbReference>
<dbReference type="InterPro" id="IPR032675">
    <property type="entry name" value="LRR_dom_sf"/>
</dbReference>
<evidence type="ECO:0000313" key="3">
    <source>
        <dbReference type="EMBL" id="KAG1547277.1"/>
    </source>
</evidence>
<dbReference type="EMBL" id="JAANIT010000483">
    <property type="protein sequence ID" value="KAG1547277.1"/>
    <property type="molecule type" value="Genomic_DNA"/>
</dbReference>
<dbReference type="Gene3D" id="3.80.10.10">
    <property type="entry name" value="Ribonuclease Inhibitor"/>
    <property type="match status" value="1"/>
</dbReference>
<comment type="caution">
    <text evidence="3">The sequence shown here is derived from an EMBL/GenBank/DDBJ whole genome shotgun (WGS) entry which is preliminary data.</text>
</comment>
<dbReference type="SMART" id="SM00233">
    <property type="entry name" value="PH"/>
    <property type="match status" value="1"/>
</dbReference>
<feature type="region of interest" description="Disordered" evidence="1">
    <location>
        <begin position="1134"/>
        <end position="1184"/>
    </location>
</feature>
<feature type="compositionally biased region" description="Low complexity" evidence="1">
    <location>
        <begin position="1150"/>
        <end position="1171"/>
    </location>
</feature>
<sequence length="1333" mass="151336">MSSYPNRNFLSVNNTRINNNQRSDSISAVSTLSSLSSSSSSMHSRGSTRNNRAHPTSPSFVSDYQSGNDYDSLRKIPSSPSRIPPNEYHYYQPSIESAVSNGAYVPNGQYSSRNTFVESNFSLPPLPTTSSSSGRSQHRLNQCPEEEIKRYPIFPPTEEMQQRATNRLFEAESNPLRVFYAGDATYKPDKGILNKTRRSYFVLTHRYLLVYKSAQKAKAEIDVFEHRTTQPNNSKKNNNSIDKDHIFMNLSDIYAVHAVVTAVNTFRIDFLHPQSLQTMSHVLTVDTSKECTQWMQALREAISVYHISMETVSSGERHAAVDRVSKQKDIFDNTDDMKMYKVVFKEKRYKAGSGDMPREFFLPVILVFGKFSFYLLPVTVTDDEYLKAVERDRFGYLSIQSIRYEGSDDTVCIEVRQVNKRSRQLVFASTFCEDIVRYLYRSIDSIIQSPSSLSLFRFDVPDHIKKAHIMPFAIAPDPEDEITGHDDEEIQTFNIILRAYTAALNLNKSRFNFTIVGPPKEKLFALQPPNEINESPSTYQKYELLALFKTIQANTFFQEVCFACHPLDSLESWKVEPNDGWTFHVNHPLNEENVLSNELYSLLTSTKSLRKLDLTDCCIGMQSFDGTLKRSSAIAIIGKTMQSGETNLSRLSLGKNKISRADFQELIEGIRRHKKSIKELYLHECGLEKDMVEMVLWTLMEKNPEQMISLDLSTDAQDITINPNLVAKIISTFRHLEILRMRGYDLLNLKYDFGLETSRLRELDVSGSKLSTDTVARLCKWIQMTSFRTIEALHLVNCGLNGGYVYELLCSISRSGNRQMHLNLAENPVMKEIMHLPKLYSAIMQGEGPSSISFAGIEWDDSTLREFIDCLRDNQTITHLIFSDIKLREKEEISEDTVRMLTSFFERNMVIRELELNYKKCKLPRSPFNSSGTKSSFTNAVVRALYGLRHNNSLQYLDISGLNIGDAGALSLSRALKTNRVLQSIIIDDNSITIEGYRYLVKVIQESATQVIDMPIPRNDLRFQLRYLAYRVEELVISQNEAQFFLIHTVSGEKKRAKTHELEMLVQERKSCELALKSIHGVIGSLMIAIRKNTRHFIEQRNRDMEFQLQAQTAAQELATAQVRLQGRANSVDSFKLSTMGGRTDGGSRRGSLASSSTSSSVRGSRKNSGSYFHQQPSSHHPLVRGSTILNYDFYARSMSPPPSSNGYTSPSMNHVYLPRSKSDTVGGKPHSFGSQLPPTPGEYYRRDFPDNSPLSPPLASVYSTSHVDDPGFIEDFGCVDDLGYVDGFELGPEPSYFQKPNASKADLDSIWDEDRVVDHLSRSLYLSSDARE</sequence>
<organism evidence="3 4">
    <name type="scientific">Rhizopus oryzae</name>
    <name type="common">Mucormycosis agent</name>
    <name type="synonym">Rhizopus arrhizus var. delemar</name>
    <dbReference type="NCBI Taxonomy" id="64495"/>
    <lineage>
        <taxon>Eukaryota</taxon>
        <taxon>Fungi</taxon>
        <taxon>Fungi incertae sedis</taxon>
        <taxon>Mucoromycota</taxon>
        <taxon>Mucoromycotina</taxon>
        <taxon>Mucoromycetes</taxon>
        <taxon>Mucorales</taxon>
        <taxon>Mucorineae</taxon>
        <taxon>Rhizopodaceae</taxon>
        <taxon>Rhizopus</taxon>
    </lineage>
</organism>
<name>A0A9P6YFL1_RHIOR</name>
<evidence type="ECO:0000256" key="1">
    <source>
        <dbReference type="SAM" id="MobiDB-lite"/>
    </source>
</evidence>
<feature type="compositionally biased region" description="Polar residues" evidence="1">
    <location>
        <begin position="48"/>
        <end position="69"/>
    </location>
</feature>
<dbReference type="SUPFAM" id="SSF50729">
    <property type="entry name" value="PH domain-like"/>
    <property type="match status" value="1"/>
</dbReference>
<dbReference type="Proteomes" id="UP000717996">
    <property type="component" value="Unassembled WGS sequence"/>
</dbReference>
<feature type="region of interest" description="Disordered" evidence="1">
    <location>
        <begin position="21"/>
        <end position="85"/>
    </location>
</feature>
<dbReference type="SMART" id="SM00368">
    <property type="entry name" value="LRR_RI"/>
    <property type="match status" value="5"/>
</dbReference>
<reference evidence="3" key="1">
    <citation type="journal article" date="2020" name="Microb. Genom.">
        <title>Genetic diversity of clinical and environmental Mucorales isolates obtained from an investigation of mucormycosis cases among solid organ transplant recipients.</title>
        <authorList>
            <person name="Nguyen M.H."/>
            <person name="Kaul D."/>
            <person name="Muto C."/>
            <person name="Cheng S.J."/>
            <person name="Richter R.A."/>
            <person name="Bruno V.M."/>
            <person name="Liu G."/>
            <person name="Beyhan S."/>
            <person name="Sundermann A.J."/>
            <person name="Mounaud S."/>
            <person name="Pasculle A.W."/>
            <person name="Nierman W.C."/>
            <person name="Driscoll E."/>
            <person name="Cumbie R."/>
            <person name="Clancy C.J."/>
            <person name="Dupont C.L."/>
        </authorList>
    </citation>
    <scope>NUCLEOTIDE SEQUENCE</scope>
    <source>
        <strain evidence="3">GL16</strain>
    </source>
</reference>
<gene>
    <name evidence="3" type="ORF">G6F51_004359</name>
</gene>
<dbReference type="PROSITE" id="PS50003">
    <property type="entry name" value="PH_DOMAIN"/>
    <property type="match status" value="1"/>
</dbReference>
<accession>A0A9P6YFL1</accession>
<dbReference type="InterPro" id="IPR011993">
    <property type="entry name" value="PH-like_dom_sf"/>
</dbReference>
<dbReference type="Gene3D" id="2.30.29.30">
    <property type="entry name" value="Pleckstrin-homology domain (PH domain)/Phosphotyrosine-binding domain (PTB)"/>
    <property type="match status" value="1"/>
</dbReference>
<feature type="domain" description="PH" evidence="2">
    <location>
        <begin position="177"/>
        <end position="303"/>
    </location>
</feature>
<dbReference type="SUPFAM" id="SSF52047">
    <property type="entry name" value="RNI-like"/>
    <property type="match status" value="1"/>
</dbReference>
<proteinExistence type="predicted"/>
<dbReference type="Pfam" id="PF00169">
    <property type="entry name" value="PH"/>
    <property type="match status" value="1"/>
</dbReference>
<evidence type="ECO:0000313" key="4">
    <source>
        <dbReference type="Proteomes" id="UP000717996"/>
    </source>
</evidence>